<dbReference type="GO" id="GO:0005975">
    <property type="term" value="P:carbohydrate metabolic process"/>
    <property type="evidence" value="ECO:0007669"/>
    <property type="project" value="InterPro"/>
</dbReference>
<dbReference type="EMBL" id="VENC01000029">
    <property type="protein sequence ID" value="MTJ00716.1"/>
    <property type="molecule type" value="Genomic_DNA"/>
</dbReference>
<protein>
    <submittedName>
        <fullName evidence="1">Polysaccharide deacetylase</fullName>
    </submittedName>
</protein>
<dbReference type="AlphaFoldDB" id="A0A844I585"/>
<comment type="caution">
    <text evidence="1">The sequence shown here is derived from an EMBL/GenBank/DDBJ whole genome shotgun (WGS) entry which is preliminary data.</text>
</comment>
<accession>A0A844I585</accession>
<sequence length="327" mass="37919">MKRTTNSAFVLSLDFELFWGVYESRGSEYYPAIENVFKVVPNLLGLFEKYGISCTWATVGALCLEDVEAFDRYKPKNLPKYVNKSLSPYEDVSNIASFNKKLLFAPELVSQILRTPWQEIGAHTFSHFYTLEPGASIEDFRSDLEANLSVAEARSIELQSVVFPRNQFNSDYLAVCHSAGFRSYRGNPRHWAYKIVIGSKINIFRRAFRLIDAYFPLSGNLTHSMKLRKEHGIYDVPASLFFRAFNKKLKFLEYLKIKRMKFSMTSAAKKGRLCHFWWHPHNFAFNLEDNLAQIEELLKHFKVLEEKYGMKSMNMSGIASMQEKIND</sequence>
<organism evidence="1 2">
    <name type="scientific">Marinobacter adhaerens</name>
    <dbReference type="NCBI Taxonomy" id="1033846"/>
    <lineage>
        <taxon>Bacteria</taxon>
        <taxon>Pseudomonadati</taxon>
        <taxon>Pseudomonadota</taxon>
        <taxon>Gammaproteobacteria</taxon>
        <taxon>Pseudomonadales</taxon>
        <taxon>Marinobacteraceae</taxon>
        <taxon>Marinobacter</taxon>
    </lineage>
</organism>
<name>A0A844I585_9GAMM</name>
<evidence type="ECO:0000313" key="1">
    <source>
        <dbReference type="EMBL" id="MTJ00716.1"/>
    </source>
</evidence>
<gene>
    <name evidence="1" type="ORF">FH752_19100</name>
</gene>
<dbReference type="Gene3D" id="3.20.20.370">
    <property type="entry name" value="Glycoside hydrolase/deacetylase"/>
    <property type="match status" value="1"/>
</dbReference>
<proteinExistence type="predicted"/>
<dbReference type="SUPFAM" id="SSF88713">
    <property type="entry name" value="Glycoside hydrolase/deacetylase"/>
    <property type="match status" value="1"/>
</dbReference>
<dbReference type="CDD" id="cd10929">
    <property type="entry name" value="CE4_u5"/>
    <property type="match status" value="1"/>
</dbReference>
<evidence type="ECO:0000313" key="2">
    <source>
        <dbReference type="Proteomes" id="UP000431462"/>
    </source>
</evidence>
<dbReference type="Proteomes" id="UP000431462">
    <property type="component" value="Unassembled WGS sequence"/>
</dbReference>
<reference evidence="1 2" key="1">
    <citation type="submission" date="2019-06" db="EMBL/GenBank/DDBJ databases">
        <title>Enrichment of Autotrophic Halophilic Microorganisms from Red Sea Brine Pool Using Microbial Electrosynthesis System.</title>
        <authorList>
            <person name="Alqahtani M.F."/>
            <person name="Bajracharya S."/>
            <person name="Katuri K.P."/>
            <person name="Ali M."/>
            <person name="Saikaly P.E."/>
        </authorList>
    </citation>
    <scope>NUCLEOTIDE SEQUENCE [LARGE SCALE GENOMIC DNA]</scope>
    <source>
        <strain evidence="1">MES15</strain>
    </source>
</reference>
<dbReference type="InterPro" id="IPR011330">
    <property type="entry name" value="Glyco_hydro/deAcase_b/a-brl"/>
</dbReference>